<evidence type="ECO:0000313" key="1">
    <source>
        <dbReference type="EMBL" id="ATD10331.1"/>
    </source>
</evidence>
<keyword evidence="2" id="KW-1185">Reference proteome</keyword>
<dbReference type="Proteomes" id="UP000016521">
    <property type="component" value="Chromosome II"/>
</dbReference>
<gene>
    <name evidence="1" type="ORF">PPIS_b1339</name>
</gene>
<proteinExistence type="predicted"/>
<name>A0ABN5CSV4_PSEO7</name>
<dbReference type="RefSeq" id="WP_069019196.1">
    <property type="nucleotide sequence ID" value="NZ_CP011925.1"/>
</dbReference>
<organism evidence="1 2">
    <name type="scientific">Pseudoalteromonas piscicida</name>
    <dbReference type="NCBI Taxonomy" id="43662"/>
    <lineage>
        <taxon>Bacteria</taxon>
        <taxon>Pseudomonadati</taxon>
        <taxon>Pseudomonadota</taxon>
        <taxon>Gammaproteobacteria</taxon>
        <taxon>Alteromonadales</taxon>
        <taxon>Pseudoalteromonadaceae</taxon>
        <taxon>Pseudoalteromonas</taxon>
    </lineage>
</organism>
<accession>A0ABN5CSV4</accession>
<dbReference type="EMBL" id="CP011925">
    <property type="protein sequence ID" value="ATD10331.1"/>
    <property type="molecule type" value="Genomic_DNA"/>
</dbReference>
<sequence length="84" mass="8306">MKTLIYVVGLALFSFFTDFSSSSGFEGIFSPILSGLLLILLVGKVTSSFGGSGNYTGRTNGDGGGFFGNSGGDGGCNGGDGGSC</sequence>
<evidence type="ECO:0000313" key="2">
    <source>
        <dbReference type="Proteomes" id="UP000016521"/>
    </source>
</evidence>
<reference evidence="1 2" key="1">
    <citation type="submission" date="2015-06" db="EMBL/GenBank/DDBJ databases">
        <authorList>
            <person name="Xie B.-B."/>
            <person name="Rong J.-C."/>
            <person name="Qin Q.-L."/>
            <person name="Zhang Y.-Z."/>
        </authorList>
    </citation>
    <scope>NUCLEOTIDE SEQUENCE [LARGE SCALE GENOMIC DNA]</scope>
    <source>
        <strain evidence="1 2">JCM 20779</strain>
    </source>
</reference>
<protein>
    <submittedName>
        <fullName evidence="1">Uncharacterized protein</fullName>
    </submittedName>
</protein>